<dbReference type="InterPro" id="IPR012869">
    <property type="entry name" value="RHH_5"/>
</dbReference>
<reference evidence="2" key="2">
    <citation type="submission" date="2009-08" db="EMBL/GenBank/DDBJ databases">
        <authorList>
            <person name="Shrivastava S."/>
            <person name="Brinkac L.M."/>
            <person name="Dodson R.J."/>
            <person name="Harkins D.M."/>
            <person name="Durkin A.S."/>
            <person name="Sutton G."/>
        </authorList>
    </citation>
    <scope>NUCLEOTIDE SEQUENCE</scope>
    <source>
        <strain evidence="2">Eklund 17B</strain>
    </source>
</reference>
<feature type="domain" description="CopG-like ribbon-helix-helix" evidence="1">
    <location>
        <begin position="7"/>
        <end position="41"/>
    </location>
</feature>
<proteinExistence type="predicted"/>
<accession>B2TMS4</accession>
<dbReference type="PATRIC" id="fig|935198.13.peg.1828"/>
<accession>U4P5Z7</accession>
<name>B2TMS4_CLOBB</name>
<protein>
    <recommendedName>
        <fullName evidence="1">CopG-like ribbon-helix-helix domain-containing protein</fullName>
    </recommendedName>
</protein>
<dbReference type="Pfam" id="PF07878">
    <property type="entry name" value="RHH_5"/>
    <property type="match status" value="1"/>
</dbReference>
<dbReference type="KEGG" id="cbk:CLL_A1878"/>
<dbReference type="AlphaFoldDB" id="B2TMS4"/>
<gene>
    <name evidence="2" type="ordered locus">CLL_A1878</name>
</gene>
<evidence type="ECO:0000259" key="1">
    <source>
        <dbReference type="Pfam" id="PF07878"/>
    </source>
</evidence>
<evidence type="ECO:0000313" key="2">
    <source>
        <dbReference type="EMBL" id="ACD24995.1"/>
    </source>
</evidence>
<sequence length="50" mass="5900">MIKKENTRITSVIPKKVYEELAKEADYEDRSISKMVAKILKDHYKIKSDD</sequence>
<dbReference type="HOGENOM" id="CLU_213116_0_0_9"/>
<organism evidence="2">
    <name type="scientific">Clostridium botulinum (strain Eklund 17B / Type B)</name>
    <dbReference type="NCBI Taxonomy" id="935198"/>
    <lineage>
        <taxon>Bacteria</taxon>
        <taxon>Bacillati</taxon>
        <taxon>Bacillota</taxon>
        <taxon>Clostridia</taxon>
        <taxon>Eubacteriales</taxon>
        <taxon>Clostridiaceae</taxon>
        <taxon>Clostridium</taxon>
    </lineage>
</organism>
<dbReference type="EMBL" id="CP001056">
    <property type="protein sequence ID" value="ACD24995.1"/>
    <property type="molecule type" value="Genomic_DNA"/>
</dbReference>
<reference evidence="2" key="1">
    <citation type="submission" date="2009-06" db="EMBL/GenBank/DDBJ databases">
        <authorList>
            <consortium name="US DOE Joint Genome Institute (JGI-PGF)"/>
            <person name="Lucas S."/>
            <person name="Copeland A."/>
            <person name="Lapidus A."/>
            <person name="Glavina del Rio T."/>
            <person name="Dalin E."/>
            <person name="Tice H."/>
            <person name="Bruce D."/>
            <person name="Goodwin L."/>
            <person name="Pitluck S."/>
            <person name="Kyrpides N."/>
            <person name="Mavromatis K."/>
            <person name="Ivanova N."/>
            <person name="Saunders E."/>
            <person name="Brettin T."/>
            <person name="Detter J.C."/>
            <person name="Han C."/>
            <person name="Larimer F."/>
            <person name="Land M."/>
            <person name="Hauser L."/>
            <person name="Markowitz V."/>
            <person name="Cheng J.-F."/>
            <person name="Hugenholtz P."/>
            <person name="Woyke T."/>
            <person name="Wu D."/>
            <person name="Gronow S."/>
            <person name="Klenk H.-P."/>
            <person name="Eisen J.A."/>
        </authorList>
    </citation>
    <scope>NUCLEOTIDE SEQUENCE</scope>
    <source>
        <strain evidence="2">Eklund 17B</strain>
    </source>
</reference>